<evidence type="ECO:0000313" key="1">
    <source>
        <dbReference type="EMBL" id="UTC28364.1"/>
    </source>
</evidence>
<accession>A0A9E7N4T3</accession>
<proteinExistence type="predicted"/>
<organism evidence="1 2">
    <name type="scientific">Brevundimonas phage vB_BpoS-Gurke</name>
    <dbReference type="NCBI Taxonomy" id="2948599"/>
    <lineage>
        <taxon>Viruses</taxon>
        <taxon>Duplodnaviria</taxon>
        <taxon>Heunggongvirae</taxon>
        <taxon>Uroviricota</taxon>
        <taxon>Caudoviricetes</taxon>
        <taxon>Jeanschmidtviridae</taxon>
        <taxon>Kikimoravirus</taxon>
        <taxon>Kikimoravirus gurke</taxon>
    </lineage>
</organism>
<dbReference type="Proteomes" id="UP001055634">
    <property type="component" value="Segment"/>
</dbReference>
<evidence type="ECO:0000313" key="2">
    <source>
        <dbReference type="Proteomes" id="UP001055634"/>
    </source>
</evidence>
<reference evidence="1" key="1">
    <citation type="submission" date="2022-04" db="EMBL/GenBank/DDBJ databases">
        <authorList>
            <person name="Friedrich I."/>
            <person name="Schneider D."/>
            <person name="Poehlein A."/>
            <person name="Hertel R."/>
            <person name="Daniel R."/>
        </authorList>
    </citation>
    <scope>NUCLEOTIDE SEQUENCE</scope>
</reference>
<dbReference type="EMBL" id="ON529850">
    <property type="protein sequence ID" value="UTC28364.1"/>
    <property type="molecule type" value="Genomic_DNA"/>
</dbReference>
<gene>
    <name evidence="1" type="ORF">GURKE_03380</name>
</gene>
<name>A0A9E7N4T3_9CAUD</name>
<protein>
    <submittedName>
        <fullName evidence="1">Uncharacterized protein</fullName>
    </submittedName>
</protein>
<keyword evidence="2" id="KW-1185">Reference proteome</keyword>
<sequence length="269" mass="30278">MVDVADWRELYLYDLDFTEGEKATIFSAYFHPTVKLGDLVKHHSKPWFYNAELAAKAEWLVAEAQMQHPLRDTHRDLPTLPPIDYAWLGQAIAFYKDAGYSYVEAPWAVSEESVAITCPKPEFTARVEGLGALVGSSEQSFLHLDLSGQLGKGRFVACTPCFRMGDDYDALHFPTFMKVELYDNTAITDIGWKTMLADAYALAVHLGAPEDGLESEKTEEGFDLTLAGIEIGSFGWRRYQDHLWSYGTGLALPRFNQALEMHRALAARR</sequence>